<reference evidence="1 2" key="1">
    <citation type="submission" date="2015-07" db="EMBL/GenBank/DDBJ databases">
        <title>Draft genome of Achromobacter spanius.</title>
        <authorList>
            <person name="Wang X."/>
        </authorList>
    </citation>
    <scope>NUCLEOTIDE SEQUENCE [LARGE SCALE GENOMIC DNA]</scope>
    <source>
        <strain evidence="1 2">CGMCC9173</strain>
    </source>
</reference>
<dbReference type="AlphaFoldDB" id="A0AAW3I5W8"/>
<protein>
    <submittedName>
        <fullName evidence="1">Uncharacterized protein</fullName>
    </submittedName>
</protein>
<accession>A0AAW3I5W8</accession>
<dbReference type="EMBL" id="LGVG01000015">
    <property type="protein sequence ID" value="KNE27197.1"/>
    <property type="molecule type" value="Genomic_DNA"/>
</dbReference>
<gene>
    <name evidence="1" type="ORF">AFM18_13895</name>
</gene>
<name>A0AAW3I5W8_9BURK</name>
<proteinExistence type="predicted"/>
<dbReference type="Proteomes" id="UP000037511">
    <property type="component" value="Unassembled WGS sequence"/>
</dbReference>
<evidence type="ECO:0000313" key="1">
    <source>
        <dbReference type="EMBL" id="KNE27197.1"/>
    </source>
</evidence>
<evidence type="ECO:0000313" key="2">
    <source>
        <dbReference type="Proteomes" id="UP000037511"/>
    </source>
</evidence>
<comment type="caution">
    <text evidence="1">The sequence shown here is derived from an EMBL/GenBank/DDBJ whole genome shotgun (WGS) entry which is preliminary data.</text>
</comment>
<organism evidence="1 2">
    <name type="scientific">Achromobacter spanius</name>
    <dbReference type="NCBI Taxonomy" id="217203"/>
    <lineage>
        <taxon>Bacteria</taxon>
        <taxon>Pseudomonadati</taxon>
        <taxon>Pseudomonadota</taxon>
        <taxon>Betaproteobacteria</taxon>
        <taxon>Burkholderiales</taxon>
        <taxon>Alcaligenaceae</taxon>
        <taxon>Achromobacter</taxon>
    </lineage>
</organism>
<sequence length="84" mass="8967">MFFGGTGVGGVGSIRVTRFTSTAPLAYSARIRAYIARCQECSAEFSFLLRSNSGDCRTTVLSLSISLRKASWLSRGFGGMGGYP</sequence>